<sequence length="499" mass="57119">MPSATWLSKFKSNLLSSLYKGRYFTPLRGYASLIRYRIQHGFCNNYHRILLASSLYKARTFQIAHAANLALCSGTFAFLCRKNYLAGAEGLPLTRNNASSLRAQNGNKLLFTRLILKVFFFSTILKVFECAKLMARAFHLVILFSPCIAMAQFADVLGPQFRKMWIRVVRWTLESAGPVFIKWGQWAASRPDSFPRDLRAELSKLHSKAPEHNSAYSVKAIEGAFNCKLTEMYDGFNKHKTPFIWSKDQAHESGDEVDLEREADNLSRFNYNFRRRKHVSFPKRVNVRPDVLVETFEEGKSLTNYVDGFKGRDQRIKSALAHTLGKVDNFFHADLHILVVVPQQKSSWKRIFKSKKPHVVFLDVGMAAELSQNENRNLVDFLTAVARRDGSTAAKCTLNFSKMQNCPNPDAFIKEMKEFFDFLGTPEGDLVPPVDCVMQLLEQVRRHKVNIDSNVCTAILTTLNLEGLLRKLDRKYDMMHTLKTLLLKQNLSDTIVKQL</sequence>
<accession>A0A2G2XRZ4</accession>
<reference evidence="3" key="2">
    <citation type="journal article" date="2017" name="J. Anim. Genet.">
        <title>Multiple reference genome sequences of hot pepper reveal the massive evolution of plant disease resistance genes by retroduplication.</title>
        <authorList>
            <person name="Kim S."/>
            <person name="Park J."/>
            <person name="Yeom S.-I."/>
            <person name="Kim Y.-M."/>
            <person name="Seo E."/>
            <person name="Kim K.-T."/>
            <person name="Kim M.-S."/>
            <person name="Lee J.M."/>
            <person name="Cheong K."/>
            <person name="Shin H.-S."/>
            <person name="Kim S.-B."/>
            <person name="Han K."/>
            <person name="Lee J."/>
            <person name="Park M."/>
            <person name="Lee H.-A."/>
            <person name="Lee H.-Y."/>
            <person name="Lee Y."/>
            <person name="Oh S."/>
            <person name="Lee J.H."/>
            <person name="Choi E."/>
            <person name="Choi E."/>
            <person name="Lee S.E."/>
            <person name="Jeon J."/>
            <person name="Kim H."/>
            <person name="Choi G."/>
            <person name="Song H."/>
            <person name="Lee J."/>
            <person name="Lee S.-C."/>
            <person name="Kwon J.-K."/>
            <person name="Lee H.-Y."/>
            <person name="Koo N."/>
            <person name="Hong Y."/>
            <person name="Kim R.W."/>
            <person name="Kang W.-H."/>
            <person name="Huh J.H."/>
            <person name="Kang B.-C."/>
            <person name="Yang T.-J."/>
            <person name="Lee Y.-H."/>
            <person name="Bennetzen J.L."/>
            <person name="Choi D."/>
        </authorList>
    </citation>
    <scope>NUCLEOTIDE SEQUENCE [LARGE SCALE GENOMIC DNA]</scope>
    <source>
        <strain evidence="3">cv. PBC81</strain>
    </source>
</reference>
<proteinExistence type="predicted"/>
<dbReference type="PANTHER" id="PTHR45890:SF24">
    <property type="entry name" value="SERINE_THREONINE-PROTEIN KINASE ABKC-RELATED"/>
    <property type="match status" value="1"/>
</dbReference>
<dbReference type="STRING" id="33114.A0A2G2XRZ4"/>
<keyword evidence="3" id="KW-1185">Reference proteome</keyword>
<evidence type="ECO:0000313" key="3">
    <source>
        <dbReference type="Proteomes" id="UP000224567"/>
    </source>
</evidence>
<dbReference type="PANTHER" id="PTHR45890">
    <property type="entry name" value="AARF DOMAIN CONTAINING KINASE 2 (PREDICTED)"/>
    <property type="match status" value="1"/>
</dbReference>
<dbReference type="InterPro" id="IPR004147">
    <property type="entry name" value="ABC1_dom"/>
</dbReference>
<protein>
    <recommendedName>
        <fullName evidence="1">ABC1 atypical kinase-like domain-containing protein</fullName>
    </recommendedName>
</protein>
<dbReference type="OrthoDB" id="1290869at2759"/>
<dbReference type="Pfam" id="PF03109">
    <property type="entry name" value="ABC1"/>
    <property type="match status" value="1"/>
</dbReference>
<organism evidence="2 3">
    <name type="scientific">Capsicum baccatum</name>
    <name type="common">Peruvian pepper</name>
    <dbReference type="NCBI Taxonomy" id="33114"/>
    <lineage>
        <taxon>Eukaryota</taxon>
        <taxon>Viridiplantae</taxon>
        <taxon>Streptophyta</taxon>
        <taxon>Embryophyta</taxon>
        <taxon>Tracheophyta</taxon>
        <taxon>Spermatophyta</taxon>
        <taxon>Magnoliopsida</taxon>
        <taxon>eudicotyledons</taxon>
        <taxon>Gunneridae</taxon>
        <taxon>Pentapetalae</taxon>
        <taxon>asterids</taxon>
        <taxon>lamiids</taxon>
        <taxon>Solanales</taxon>
        <taxon>Solanaceae</taxon>
        <taxon>Solanoideae</taxon>
        <taxon>Capsiceae</taxon>
        <taxon>Capsicum</taxon>
    </lineage>
</organism>
<evidence type="ECO:0000259" key="1">
    <source>
        <dbReference type="Pfam" id="PF03109"/>
    </source>
</evidence>
<name>A0A2G2XRZ4_CAPBA</name>
<dbReference type="EMBL" id="MLFT02000001">
    <property type="protein sequence ID" value="PHT60267.1"/>
    <property type="molecule type" value="Genomic_DNA"/>
</dbReference>
<evidence type="ECO:0000313" key="2">
    <source>
        <dbReference type="EMBL" id="PHT60267.1"/>
    </source>
</evidence>
<dbReference type="AlphaFoldDB" id="A0A2G2XRZ4"/>
<comment type="caution">
    <text evidence="2">The sequence shown here is derived from an EMBL/GenBank/DDBJ whole genome shotgun (WGS) entry which is preliminary data.</text>
</comment>
<dbReference type="Proteomes" id="UP000224567">
    <property type="component" value="Unassembled WGS sequence"/>
</dbReference>
<feature type="domain" description="ABC1 atypical kinase-like" evidence="1">
    <location>
        <begin position="245"/>
        <end position="394"/>
    </location>
</feature>
<reference evidence="2 3" key="1">
    <citation type="journal article" date="2017" name="Genome Biol.">
        <title>New reference genome sequences of hot pepper reveal the massive evolution of plant disease-resistance genes by retroduplication.</title>
        <authorList>
            <person name="Kim S."/>
            <person name="Park J."/>
            <person name="Yeom S.I."/>
            <person name="Kim Y.M."/>
            <person name="Seo E."/>
            <person name="Kim K.T."/>
            <person name="Kim M.S."/>
            <person name="Lee J.M."/>
            <person name="Cheong K."/>
            <person name="Shin H.S."/>
            <person name="Kim S.B."/>
            <person name="Han K."/>
            <person name="Lee J."/>
            <person name="Park M."/>
            <person name="Lee H.A."/>
            <person name="Lee H.Y."/>
            <person name="Lee Y."/>
            <person name="Oh S."/>
            <person name="Lee J.H."/>
            <person name="Choi E."/>
            <person name="Choi E."/>
            <person name="Lee S.E."/>
            <person name="Jeon J."/>
            <person name="Kim H."/>
            <person name="Choi G."/>
            <person name="Song H."/>
            <person name="Lee J."/>
            <person name="Lee S.C."/>
            <person name="Kwon J.K."/>
            <person name="Lee H.Y."/>
            <person name="Koo N."/>
            <person name="Hong Y."/>
            <person name="Kim R.W."/>
            <person name="Kang W.H."/>
            <person name="Huh J.H."/>
            <person name="Kang B.C."/>
            <person name="Yang T.J."/>
            <person name="Lee Y.H."/>
            <person name="Bennetzen J.L."/>
            <person name="Choi D."/>
        </authorList>
    </citation>
    <scope>NUCLEOTIDE SEQUENCE [LARGE SCALE GENOMIC DNA]</scope>
    <source>
        <strain evidence="3">cv. PBC81</strain>
    </source>
</reference>
<gene>
    <name evidence="2" type="ORF">CQW23_02630</name>
</gene>
<dbReference type="InterPro" id="IPR052402">
    <property type="entry name" value="ADCK_kinase"/>
</dbReference>